<feature type="domain" description="Stress-response A/B barrel" evidence="3">
    <location>
        <begin position="38"/>
        <end position="140"/>
    </location>
</feature>
<keyword evidence="5" id="KW-1185">Reference proteome</keyword>
<evidence type="ECO:0000256" key="2">
    <source>
        <dbReference type="SAM" id="SignalP"/>
    </source>
</evidence>
<reference evidence="4 5" key="1">
    <citation type="submission" date="2018-08" db="EMBL/GenBank/DDBJ databases">
        <title>Draft genome of the lignicolous fungus Coniochaeta pulveracea.</title>
        <authorList>
            <person name="Borstlap C.J."/>
            <person name="De Witt R.N."/>
            <person name="Botha A."/>
            <person name="Volschenk H."/>
        </authorList>
    </citation>
    <scope>NUCLEOTIDE SEQUENCE [LARGE SCALE GENOMIC DNA]</scope>
    <source>
        <strain evidence="4 5">CAB683</strain>
    </source>
</reference>
<name>A0A420YGQ4_9PEZI</name>
<evidence type="ECO:0000313" key="5">
    <source>
        <dbReference type="Proteomes" id="UP000275385"/>
    </source>
</evidence>
<dbReference type="PANTHER" id="PTHR33178">
    <property type="match status" value="1"/>
</dbReference>
<dbReference type="Proteomes" id="UP000275385">
    <property type="component" value="Unassembled WGS sequence"/>
</dbReference>
<comment type="caution">
    <text evidence="4">The sequence shown here is derived from an EMBL/GenBank/DDBJ whole genome shotgun (WGS) entry which is preliminary data.</text>
</comment>
<accession>A0A420YGQ4</accession>
<dbReference type="InterPro" id="IPR013097">
    <property type="entry name" value="Dabb"/>
</dbReference>
<dbReference type="Pfam" id="PF07876">
    <property type="entry name" value="Dabb"/>
    <property type="match status" value="1"/>
</dbReference>
<proteinExistence type="predicted"/>
<dbReference type="EMBL" id="QVQW01000011">
    <property type="protein sequence ID" value="RKU47050.1"/>
    <property type="molecule type" value="Genomic_DNA"/>
</dbReference>
<evidence type="ECO:0000256" key="1">
    <source>
        <dbReference type="ARBA" id="ARBA00011738"/>
    </source>
</evidence>
<organism evidence="4 5">
    <name type="scientific">Coniochaeta pulveracea</name>
    <dbReference type="NCBI Taxonomy" id="177199"/>
    <lineage>
        <taxon>Eukaryota</taxon>
        <taxon>Fungi</taxon>
        <taxon>Dikarya</taxon>
        <taxon>Ascomycota</taxon>
        <taxon>Pezizomycotina</taxon>
        <taxon>Sordariomycetes</taxon>
        <taxon>Sordariomycetidae</taxon>
        <taxon>Coniochaetales</taxon>
        <taxon>Coniochaetaceae</taxon>
        <taxon>Coniochaeta</taxon>
    </lineage>
</organism>
<comment type="subunit">
    <text evidence="1">Homodimer.</text>
</comment>
<evidence type="ECO:0000259" key="3">
    <source>
        <dbReference type="PROSITE" id="PS51502"/>
    </source>
</evidence>
<keyword evidence="2" id="KW-0732">Signal</keyword>
<dbReference type="STRING" id="177199.A0A420YGQ4"/>
<dbReference type="PROSITE" id="PS51502">
    <property type="entry name" value="S_R_A_B_BARREL"/>
    <property type="match status" value="1"/>
</dbReference>
<dbReference type="InterPro" id="IPR044662">
    <property type="entry name" value="HS1/DABB1-like"/>
</dbReference>
<dbReference type="Gene3D" id="3.30.70.100">
    <property type="match status" value="1"/>
</dbReference>
<protein>
    <recommendedName>
        <fullName evidence="3">Stress-response A/B barrel domain-containing protein</fullName>
    </recommendedName>
</protein>
<feature type="signal peptide" evidence="2">
    <location>
        <begin position="1"/>
        <end position="23"/>
    </location>
</feature>
<dbReference type="SMART" id="SM00886">
    <property type="entry name" value="Dabb"/>
    <property type="match status" value="1"/>
</dbReference>
<dbReference type="OrthoDB" id="1601230at2759"/>
<sequence length="145" mass="16499">MANSKIYLAILAIFLLLSGYHLGKDIHGWSLASRQPSVTHVVLFQYKKNASPEDIAEINSQMLALKEKCIHPVSHRRYIRSVTGGRDNSIEGLQNGATYGFVVEFRSEEDRNFYVKEDEEHQRFKERAGKVLKKAIVVDFANGVF</sequence>
<dbReference type="PANTHER" id="PTHR33178:SF10">
    <property type="entry name" value="STRESS-RESPONSE A_B BARREL DOMAIN-CONTAINING PROTEIN"/>
    <property type="match status" value="1"/>
</dbReference>
<evidence type="ECO:0000313" key="4">
    <source>
        <dbReference type="EMBL" id="RKU47050.1"/>
    </source>
</evidence>
<dbReference type="InterPro" id="IPR011008">
    <property type="entry name" value="Dimeric_a/b-barrel"/>
</dbReference>
<feature type="chain" id="PRO_5018971960" description="Stress-response A/B barrel domain-containing protein" evidence="2">
    <location>
        <begin position="24"/>
        <end position="145"/>
    </location>
</feature>
<dbReference type="AlphaFoldDB" id="A0A420YGQ4"/>
<dbReference type="SUPFAM" id="SSF54909">
    <property type="entry name" value="Dimeric alpha+beta barrel"/>
    <property type="match status" value="1"/>
</dbReference>
<gene>
    <name evidence="4" type="ORF">DL546_008786</name>
</gene>